<evidence type="ECO:0000313" key="1">
    <source>
        <dbReference type="EMBL" id="MDR6785529.1"/>
    </source>
</evidence>
<dbReference type="EC" id="3.6.1.13" evidence="1"/>
<organism evidence="1 2">
    <name type="scientific">Pedobacter africanus</name>
    <dbReference type="NCBI Taxonomy" id="151894"/>
    <lineage>
        <taxon>Bacteria</taxon>
        <taxon>Pseudomonadati</taxon>
        <taxon>Bacteroidota</taxon>
        <taxon>Sphingobacteriia</taxon>
        <taxon>Sphingobacteriales</taxon>
        <taxon>Sphingobacteriaceae</taxon>
        <taxon>Pedobacter</taxon>
    </lineage>
</organism>
<keyword evidence="2" id="KW-1185">Reference proteome</keyword>
<protein>
    <submittedName>
        <fullName evidence="1">Manganese-dependent ADP-ribose/CDP-alcohol diphosphatase</fullName>
        <ecNumber evidence="1">3.6.1.13</ecNumber>
        <ecNumber evidence="1">3.6.1.16</ecNumber>
        <ecNumber evidence="1">3.6.1.53</ecNumber>
    </submittedName>
</protein>
<name>A0ACC6L1Q8_9SPHI</name>
<dbReference type="EC" id="3.6.1.53" evidence="1"/>
<comment type="caution">
    <text evidence="1">The sequence shown here is derived from an EMBL/GenBank/DDBJ whole genome shotgun (WGS) entry which is preliminary data.</text>
</comment>
<evidence type="ECO:0000313" key="2">
    <source>
        <dbReference type="Proteomes" id="UP001246858"/>
    </source>
</evidence>
<dbReference type="Proteomes" id="UP001246858">
    <property type="component" value="Unassembled WGS sequence"/>
</dbReference>
<dbReference type="EC" id="3.6.1.16" evidence="1"/>
<reference evidence="1" key="1">
    <citation type="submission" date="2023-07" db="EMBL/GenBank/DDBJ databases">
        <title>Sorghum-associated microbial communities from plants grown in Nebraska, USA.</title>
        <authorList>
            <person name="Schachtman D."/>
        </authorList>
    </citation>
    <scope>NUCLEOTIDE SEQUENCE</scope>
    <source>
        <strain evidence="1">2697</strain>
    </source>
</reference>
<proteinExistence type="predicted"/>
<keyword evidence="1" id="KW-0378">Hydrolase</keyword>
<accession>A0ACC6L1Q8</accession>
<sequence length="301" mass="34200">MNKLTLFFIVLAITTDSFISKTQQSKPIIRIGLIADIQYADVESRGTRYYRNSLKKLRECVNDLNKQKVQFSLNLGDVIDRNPKDLDSVLSILKGLKKRIYTTTGNHDYHGITDNQFLYEKLDMPAEYYSFKQKDWLFIMLNTNEVASYANIAGTWKEKELTAMVDSIKQAKGVNAQEYNGGISSRQLQWLDNLLAKAQAKRHKVLIFSHHPLDFSRGFTALNSQEILKVIAKYSCIKALFAGHHHSGDFGYHSTIPCITLEGMVETSDKNAYGILEIYSNGFEVKGVGRTKSYKFQIGSN</sequence>
<gene>
    <name evidence="1" type="ORF">J2X78_004114</name>
</gene>
<dbReference type="EMBL" id="JAVDTF010000004">
    <property type="protein sequence ID" value="MDR6785529.1"/>
    <property type="molecule type" value="Genomic_DNA"/>
</dbReference>